<keyword evidence="2" id="KW-1185">Reference proteome</keyword>
<evidence type="ECO:0000313" key="2">
    <source>
        <dbReference type="Proteomes" id="UP001596506"/>
    </source>
</evidence>
<evidence type="ECO:0008006" key="3">
    <source>
        <dbReference type="Google" id="ProtNLM"/>
    </source>
</evidence>
<dbReference type="RefSeq" id="WP_100688316.1">
    <property type="nucleotide sequence ID" value="NZ_JBHTBD010000004.1"/>
</dbReference>
<evidence type="ECO:0000313" key="1">
    <source>
        <dbReference type="EMBL" id="MFC7295343.1"/>
    </source>
</evidence>
<sequence length="74" mass="8332">MGKKIRFCLEFDERELVVDLLQQEAGSLGLTPEQLIKRFVVDALSGDDRSPSILGETLEDFLVKNGAIRPRQDD</sequence>
<dbReference type="EMBL" id="JBHTBD010000004">
    <property type="protein sequence ID" value="MFC7295343.1"/>
    <property type="molecule type" value="Genomic_DNA"/>
</dbReference>
<accession>A0ABW2IWI5</accession>
<comment type="caution">
    <text evidence="1">The sequence shown here is derived from an EMBL/GenBank/DDBJ whole genome shotgun (WGS) entry which is preliminary data.</text>
</comment>
<gene>
    <name evidence="1" type="ORF">ACFQQA_11460</name>
</gene>
<proteinExistence type="predicted"/>
<dbReference type="Proteomes" id="UP001596506">
    <property type="component" value="Unassembled WGS sequence"/>
</dbReference>
<name>A0ABW2IWI5_9GAMM</name>
<protein>
    <recommendedName>
        <fullName evidence="3">CopG family transcriptional regulator</fullName>
    </recommendedName>
</protein>
<reference evidence="2" key="1">
    <citation type="journal article" date="2019" name="Int. J. Syst. Evol. Microbiol.">
        <title>The Global Catalogue of Microorganisms (GCM) 10K type strain sequencing project: providing services to taxonomists for standard genome sequencing and annotation.</title>
        <authorList>
            <consortium name="The Broad Institute Genomics Platform"/>
            <consortium name="The Broad Institute Genome Sequencing Center for Infectious Disease"/>
            <person name="Wu L."/>
            <person name="Ma J."/>
        </authorList>
    </citation>
    <scope>NUCLEOTIDE SEQUENCE [LARGE SCALE GENOMIC DNA]</scope>
    <source>
        <strain evidence="2">CCUG 60559</strain>
    </source>
</reference>
<organism evidence="1 2">
    <name type="scientific">Marinobacter aromaticivorans</name>
    <dbReference type="NCBI Taxonomy" id="1494078"/>
    <lineage>
        <taxon>Bacteria</taxon>
        <taxon>Pseudomonadati</taxon>
        <taxon>Pseudomonadota</taxon>
        <taxon>Gammaproteobacteria</taxon>
        <taxon>Pseudomonadales</taxon>
        <taxon>Marinobacteraceae</taxon>
        <taxon>Marinobacter</taxon>
    </lineage>
</organism>